<evidence type="ECO:0000259" key="1">
    <source>
        <dbReference type="PROSITE" id="PS50871"/>
    </source>
</evidence>
<reference evidence="2 3" key="1">
    <citation type="journal article" date="2023" name="Sci. Data">
        <title>Genome assembly of the Korean intertidal mud-creeper Batillaria attramentaria.</title>
        <authorList>
            <person name="Patra A.K."/>
            <person name="Ho P.T."/>
            <person name="Jun S."/>
            <person name="Lee S.J."/>
            <person name="Kim Y."/>
            <person name="Won Y.J."/>
        </authorList>
    </citation>
    <scope>NUCLEOTIDE SEQUENCE [LARGE SCALE GENOMIC DNA]</scope>
    <source>
        <strain evidence="2">Wonlab-2016</strain>
    </source>
</reference>
<dbReference type="Pfam" id="PF00386">
    <property type="entry name" value="C1q"/>
    <property type="match status" value="1"/>
</dbReference>
<dbReference type="SUPFAM" id="SSF49842">
    <property type="entry name" value="TNF-like"/>
    <property type="match status" value="1"/>
</dbReference>
<organism evidence="2 3">
    <name type="scientific">Batillaria attramentaria</name>
    <dbReference type="NCBI Taxonomy" id="370345"/>
    <lineage>
        <taxon>Eukaryota</taxon>
        <taxon>Metazoa</taxon>
        <taxon>Spiralia</taxon>
        <taxon>Lophotrochozoa</taxon>
        <taxon>Mollusca</taxon>
        <taxon>Gastropoda</taxon>
        <taxon>Caenogastropoda</taxon>
        <taxon>Sorbeoconcha</taxon>
        <taxon>Cerithioidea</taxon>
        <taxon>Batillariidae</taxon>
        <taxon>Batillaria</taxon>
    </lineage>
</organism>
<keyword evidence="3" id="KW-1185">Reference proteome</keyword>
<feature type="domain" description="C1q" evidence="1">
    <location>
        <begin position="1"/>
        <end position="114"/>
    </location>
</feature>
<evidence type="ECO:0000313" key="2">
    <source>
        <dbReference type="EMBL" id="KAK7489360.1"/>
    </source>
</evidence>
<dbReference type="Gene3D" id="2.60.120.40">
    <property type="match status" value="1"/>
</dbReference>
<dbReference type="PROSITE" id="PS50871">
    <property type="entry name" value="C1Q"/>
    <property type="match status" value="1"/>
</dbReference>
<gene>
    <name evidence="2" type="ORF">BaRGS_00019468</name>
</gene>
<accession>A0ABD0KQ13</accession>
<protein>
    <recommendedName>
        <fullName evidence="1">C1q domain-containing protein</fullName>
    </recommendedName>
</protein>
<dbReference type="InterPro" id="IPR001073">
    <property type="entry name" value="C1q_dom"/>
</dbReference>
<comment type="caution">
    <text evidence="2">The sequence shown here is derived from an EMBL/GenBank/DDBJ whole genome shotgun (WGS) entry which is preliminary data.</text>
</comment>
<evidence type="ECO:0000313" key="3">
    <source>
        <dbReference type="Proteomes" id="UP001519460"/>
    </source>
</evidence>
<dbReference type="Proteomes" id="UP001519460">
    <property type="component" value="Unassembled WGS sequence"/>
</dbReference>
<dbReference type="InterPro" id="IPR008983">
    <property type="entry name" value="Tumour_necrosis_fac-like_dom"/>
</dbReference>
<proteinExistence type="predicted"/>
<name>A0ABD0KQ13_9CAEN</name>
<dbReference type="EMBL" id="JACVVK020000139">
    <property type="protein sequence ID" value="KAK7489360.1"/>
    <property type="molecule type" value="Genomic_DNA"/>
</dbReference>
<sequence length="114" mass="12776">MIELVAFSSETRPPQHYGDGDHVILTRVSINTDGVYDPSTGVFTVPYDGEYSINYSCHFPDIVVMVDSHIYNETDHSSFVHLRVNQKVWLRSVGENVVGPGDCFIGVSLQKKDE</sequence>
<dbReference type="AlphaFoldDB" id="A0ABD0KQ13"/>